<reference evidence="3 4" key="1">
    <citation type="submission" date="2023-05" db="EMBL/GenBank/DDBJ databases">
        <title>Draft genome sequence of Streptomyces sp. B-S-A6 isolated from a cave soil in Thailand.</title>
        <authorList>
            <person name="Chamroensaksri N."/>
            <person name="Muangham S."/>
        </authorList>
    </citation>
    <scope>NUCLEOTIDE SEQUENCE [LARGE SCALE GENOMIC DNA]</scope>
    <source>
        <strain evidence="3 4">B-S-A6</strain>
    </source>
</reference>
<dbReference type="Proteomes" id="UP001223978">
    <property type="component" value="Unassembled WGS sequence"/>
</dbReference>
<dbReference type="RefSeq" id="WP_282541272.1">
    <property type="nucleotide sequence ID" value="NZ_JASCIQ010000004.1"/>
</dbReference>
<evidence type="ECO:0000313" key="4">
    <source>
        <dbReference type="Proteomes" id="UP001223978"/>
    </source>
</evidence>
<keyword evidence="2" id="KW-0472">Membrane</keyword>
<keyword evidence="2" id="KW-0812">Transmembrane</keyword>
<protein>
    <recommendedName>
        <fullName evidence="5">MFS transporter</fullName>
    </recommendedName>
</protein>
<evidence type="ECO:0008006" key="5">
    <source>
        <dbReference type="Google" id="ProtNLM"/>
    </source>
</evidence>
<evidence type="ECO:0000256" key="2">
    <source>
        <dbReference type="SAM" id="Phobius"/>
    </source>
</evidence>
<keyword evidence="4" id="KW-1185">Reference proteome</keyword>
<name>A0ABT6S5Z7_9ACTN</name>
<evidence type="ECO:0000313" key="3">
    <source>
        <dbReference type="EMBL" id="MDI3403329.1"/>
    </source>
</evidence>
<feature type="transmembrane region" description="Helical" evidence="2">
    <location>
        <begin position="20"/>
        <end position="39"/>
    </location>
</feature>
<proteinExistence type="predicted"/>
<dbReference type="EMBL" id="JASCIQ010000004">
    <property type="protein sequence ID" value="MDI3403329.1"/>
    <property type="molecule type" value="Genomic_DNA"/>
</dbReference>
<keyword evidence="2" id="KW-1133">Transmembrane helix</keyword>
<gene>
    <name evidence="3" type="ORF">QIS96_05760</name>
</gene>
<comment type="caution">
    <text evidence="3">The sequence shown here is derived from an EMBL/GenBank/DDBJ whole genome shotgun (WGS) entry which is preliminary data.</text>
</comment>
<evidence type="ECO:0000256" key="1">
    <source>
        <dbReference type="SAM" id="MobiDB-lite"/>
    </source>
</evidence>
<sequence>MLGLPLLYVGGVQHMMPLSVIGLVTFTAALLVSLVLRFLPQPAEAARTEGPDVEASAGSDVAAPR</sequence>
<organism evidence="3 4">
    <name type="scientific">Streptomyces cavernicola</name>
    <dbReference type="NCBI Taxonomy" id="3043613"/>
    <lineage>
        <taxon>Bacteria</taxon>
        <taxon>Bacillati</taxon>
        <taxon>Actinomycetota</taxon>
        <taxon>Actinomycetes</taxon>
        <taxon>Kitasatosporales</taxon>
        <taxon>Streptomycetaceae</taxon>
        <taxon>Streptomyces</taxon>
    </lineage>
</organism>
<feature type="region of interest" description="Disordered" evidence="1">
    <location>
        <begin position="45"/>
        <end position="65"/>
    </location>
</feature>
<accession>A0ABT6S5Z7</accession>